<evidence type="ECO:0000256" key="1">
    <source>
        <dbReference type="ARBA" id="ARBA00006964"/>
    </source>
</evidence>
<organism evidence="5 6">
    <name type="scientific">Pseudidiomarina aestuarii</name>
    <dbReference type="NCBI Taxonomy" id="624146"/>
    <lineage>
        <taxon>Bacteria</taxon>
        <taxon>Pseudomonadati</taxon>
        <taxon>Pseudomonadota</taxon>
        <taxon>Gammaproteobacteria</taxon>
        <taxon>Alteromonadales</taxon>
        <taxon>Idiomarinaceae</taxon>
        <taxon>Pseudidiomarina</taxon>
    </lineage>
</organism>
<protein>
    <recommendedName>
        <fullName evidence="2">GTP cyclohydrolase 1 type 2 homolog</fullName>
    </recommendedName>
</protein>
<dbReference type="Pfam" id="PF01784">
    <property type="entry name" value="DUF34_NIF3"/>
    <property type="match status" value="1"/>
</dbReference>
<feature type="binding site" evidence="4">
    <location>
        <position position="220"/>
    </location>
    <ligand>
        <name>a divalent metal cation</name>
        <dbReference type="ChEBI" id="CHEBI:60240"/>
        <label>1</label>
    </ligand>
</feature>
<dbReference type="RefSeq" id="WP_169929705.1">
    <property type="nucleotide sequence ID" value="NZ_PIPR01000001.1"/>
</dbReference>
<sequence>MLERQQLNSYLADFFQVDSIQDYCPNGLQVEGRSAIQTIVTGVTASQALIEAAVSRNADAILVHHGYFWKNERSEIVGMKKRRLQLLLQHDINLFAYHLPLDIHPRVGNNIQLAEKLGILEARIVAAANPPGVMMMGDVSGNHSSVTFAQHIESVLGRTLTCQIDRNDPIRTIAWCTGGGQGFIDIAADVGIDAYLTGEVSEQTVHSAREQGLAFFAAGHHATERYGIKALGEHLAERFELTHHFIDIDNPA</sequence>
<dbReference type="SUPFAM" id="SSF102705">
    <property type="entry name" value="NIF3 (NGG1p interacting factor 3)-like"/>
    <property type="match status" value="1"/>
</dbReference>
<dbReference type="GO" id="GO:0005737">
    <property type="term" value="C:cytoplasm"/>
    <property type="evidence" value="ECO:0007669"/>
    <property type="project" value="TreeGrafter"/>
</dbReference>
<evidence type="ECO:0000256" key="3">
    <source>
        <dbReference type="ARBA" id="ARBA00022723"/>
    </source>
</evidence>
<comment type="caution">
    <text evidence="5">The sequence shown here is derived from an EMBL/GenBank/DDBJ whole genome shotgun (WGS) entry which is preliminary data.</text>
</comment>
<gene>
    <name evidence="5" type="ORF">CWE22_01870</name>
</gene>
<accession>A0A7Z6ZTC9</accession>
<evidence type="ECO:0000313" key="6">
    <source>
        <dbReference type="Proteomes" id="UP000287766"/>
    </source>
</evidence>
<dbReference type="Gene3D" id="3.40.1390.30">
    <property type="entry name" value="NIF3 (NGG1p interacting factor 3)-like"/>
    <property type="match status" value="2"/>
</dbReference>
<feature type="binding site" evidence="4">
    <location>
        <position position="65"/>
    </location>
    <ligand>
        <name>a divalent metal cation</name>
        <dbReference type="ChEBI" id="CHEBI:60240"/>
        <label>1</label>
    </ligand>
</feature>
<feature type="binding site" evidence="4">
    <location>
        <position position="64"/>
    </location>
    <ligand>
        <name>a divalent metal cation</name>
        <dbReference type="ChEBI" id="CHEBI:60240"/>
        <label>2</label>
    </ligand>
</feature>
<evidence type="ECO:0000256" key="4">
    <source>
        <dbReference type="PIRSR" id="PIRSR602678-1"/>
    </source>
</evidence>
<keyword evidence="3 4" id="KW-0479">Metal-binding</keyword>
<reference evidence="6" key="1">
    <citation type="journal article" date="2018" name="Front. Microbiol.">
        <title>Genome-Based Analysis Reveals the Taxonomy and Diversity of the Family Idiomarinaceae.</title>
        <authorList>
            <person name="Liu Y."/>
            <person name="Lai Q."/>
            <person name="Shao Z."/>
        </authorList>
    </citation>
    <scope>NUCLEOTIDE SEQUENCE [LARGE SCALE GENOMIC DNA]</scope>
    <source>
        <strain evidence="6">KYW314</strain>
    </source>
</reference>
<dbReference type="AlphaFoldDB" id="A0A7Z6ZTC9"/>
<evidence type="ECO:0000256" key="2">
    <source>
        <dbReference type="ARBA" id="ARBA00022112"/>
    </source>
</evidence>
<proteinExistence type="inferred from homology"/>
<dbReference type="PANTHER" id="PTHR13799">
    <property type="entry name" value="NGG1 INTERACTING FACTOR 3"/>
    <property type="match status" value="1"/>
</dbReference>
<dbReference type="EMBL" id="PIPR01000001">
    <property type="protein sequence ID" value="RUO40970.1"/>
    <property type="molecule type" value="Genomic_DNA"/>
</dbReference>
<keyword evidence="6" id="KW-1185">Reference proteome</keyword>
<name>A0A7Z6ZTC9_9GAMM</name>
<dbReference type="PANTHER" id="PTHR13799:SF14">
    <property type="entry name" value="GTP CYCLOHYDROLASE 1 TYPE 2 HOMOLOG"/>
    <property type="match status" value="1"/>
</dbReference>
<dbReference type="Proteomes" id="UP000287766">
    <property type="component" value="Unassembled WGS sequence"/>
</dbReference>
<feature type="binding site" evidence="4">
    <location>
        <position position="102"/>
    </location>
    <ligand>
        <name>a divalent metal cation</name>
        <dbReference type="ChEBI" id="CHEBI:60240"/>
        <label>1</label>
    </ligand>
</feature>
<dbReference type="NCBIfam" id="TIGR00486">
    <property type="entry name" value="YbgI_SA1388"/>
    <property type="match status" value="1"/>
</dbReference>
<dbReference type="InterPro" id="IPR036069">
    <property type="entry name" value="DUF34/NIF3_sf"/>
</dbReference>
<dbReference type="FunFam" id="3.40.1390.30:FF:000002">
    <property type="entry name" value="Nif3-like dinuclear metal center protein"/>
    <property type="match status" value="1"/>
</dbReference>
<comment type="similarity">
    <text evidence="1">Belongs to the GTP cyclohydrolase I type 2/NIF3 family.</text>
</comment>
<dbReference type="GO" id="GO:0046872">
    <property type="term" value="F:metal ion binding"/>
    <property type="evidence" value="ECO:0007669"/>
    <property type="project" value="UniProtKB-KW"/>
</dbReference>
<evidence type="ECO:0000313" key="5">
    <source>
        <dbReference type="EMBL" id="RUO40970.1"/>
    </source>
</evidence>
<dbReference type="InterPro" id="IPR002678">
    <property type="entry name" value="DUF34/NIF3"/>
</dbReference>
<feature type="binding site" evidence="4">
    <location>
        <position position="224"/>
    </location>
    <ligand>
        <name>a divalent metal cation</name>
        <dbReference type="ChEBI" id="CHEBI:60240"/>
        <label>1</label>
    </ligand>
</feature>